<feature type="region of interest" description="Disordered" evidence="2">
    <location>
        <begin position="460"/>
        <end position="513"/>
    </location>
</feature>
<feature type="compositionally biased region" description="Low complexity" evidence="2">
    <location>
        <begin position="17"/>
        <end position="36"/>
    </location>
</feature>
<evidence type="ECO:0000313" key="4">
    <source>
        <dbReference type="EMBL" id="KAG7387058.1"/>
    </source>
</evidence>
<dbReference type="CDD" id="cd14279">
    <property type="entry name" value="CUE"/>
    <property type="match status" value="1"/>
</dbReference>
<sequence length="813" mass="86547">MAAAAGSPAEPQHEPAPVDAASDGEAAATAATPVSADQPSTVPPDTGELLGRVATEISQAFQSSLVQVSHSATQRPSERHRAGPEPARCRRLQPFALLAASGSLPGFRVVSDIGREYGVEPGAGKFAWMEKGGAAVALAGEQLHGKDEGGDDGDDGELRDELRRILRELQASRLQVRELQQVVDELRDEQRLAKQRVALFGSLSTKLKRDLVDERLALIDAKNEITELRRRRSGDDSGSGGGRSPQSPSLQEQSDNPWSSPNKPIPGASSGAGGSSAAGGASAGSNLMAFNFYPSTASRGEGDREGADDEEPPSPSSSTQTLRSTIMGQFLPSSLLDSPQVTPKHARPFAEDEDKVPPPVSELKDDMESLSLTAAPLATSSTVEPGKPDVGDRHDEPNETSQGEGERLSAVGSVSPLQLSMLSELFDGIPVDELESILQRFDGHESAAIDHILHTHPSFNPAIGAGGRAESGSSLASMASPSPSRSSSAGIGKSSLHRSSSLSGPSGPPPGSSSNWKTEICMYYMQGKCNKTRRTCSFAHGESDLVRPSGSAGISSGSSKHGPNYKTRLCQAYENGTCTKSRRDCPMAHGVNDLRDGGANSGGSAGNQPILPSATPRLQSYKTELCYYFLKGNCNYTKEECRFAHGQGDLRTVESNTAHIAAATGGSGFGGDFPTSPVPPPPAVSMEKQLQLQHQYQRQYQQHHQAPAIPQQHHSFQPQPPPAQQQPSFVPQHQLQLQHSSRGSGGQFGFQHQQYDMAQQQQNPYMQPPPGQFRYLKSMEDKRSTSSGRPPVRRDSGSSWSSFDASGLPPSEY</sequence>
<feature type="compositionally biased region" description="Polar residues" evidence="2">
    <location>
        <begin position="319"/>
        <end position="341"/>
    </location>
</feature>
<feature type="compositionally biased region" description="Basic and acidic residues" evidence="2">
    <location>
        <begin position="386"/>
        <end position="397"/>
    </location>
</feature>
<dbReference type="OrthoDB" id="410307at2759"/>
<keyword evidence="1" id="KW-0862">Zinc</keyword>
<dbReference type="SMART" id="SM00356">
    <property type="entry name" value="ZnF_C3H1"/>
    <property type="match status" value="3"/>
</dbReference>
<feature type="compositionally biased region" description="Low complexity" evidence="2">
    <location>
        <begin position="689"/>
        <end position="717"/>
    </location>
</feature>
<evidence type="ECO:0000256" key="2">
    <source>
        <dbReference type="SAM" id="MobiDB-lite"/>
    </source>
</evidence>
<dbReference type="Proteomes" id="UP000694044">
    <property type="component" value="Unassembled WGS sequence"/>
</dbReference>
<feature type="region of interest" description="Disordered" evidence="2">
    <location>
        <begin position="1"/>
        <end position="49"/>
    </location>
</feature>
<proteinExistence type="predicted"/>
<organism evidence="4 5">
    <name type="scientific">Phytophthora pseudosyringae</name>
    <dbReference type="NCBI Taxonomy" id="221518"/>
    <lineage>
        <taxon>Eukaryota</taxon>
        <taxon>Sar</taxon>
        <taxon>Stramenopiles</taxon>
        <taxon>Oomycota</taxon>
        <taxon>Peronosporomycetes</taxon>
        <taxon>Peronosporales</taxon>
        <taxon>Peronosporaceae</taxon>
        <taxon>Phytophthora</taxon>
    </lineage>
</organism>
<dbReference type="EMBL" id="JAGDFM010000086">
    <property type="protein sequence ID" value="KAG7387058.1"/>
    <property type="molecule type" value="Genomic_DNA"/>
</dbReference>
<protein>
    <recommendedName>
        <fullName evidence="3">C3H1-type domain-containing protein</fullName>
    </recommendedName>
</protein>
<dbReference type="PANTHER" id="PTHR38160">
    <property type="entry name" value="ZINC FINGER CCCH DOMAIN-CONTAINING PROTEIN 40"/>
    <property type="match status" value="1"/>
</dbReference>
<keyword evidence="1" id="KW-0479">Metal-binding</keyword>
<feature type="compositionally biased region" description="Polar residues" evidence="2">
    <location>
        <begin position="252"/>
        <end position="262"/>
    </location>
</feature>
<dbReference type="AlphaFoldDB" id="A0A8T1W3A8"/>
<keyword evidence="1" id="KW-0863">Zinc-finger</keyword>
<feature type="zinc finger region" description="C3H1-type" evidence="1">
    <location>
        <begin position="515"/>
        <end position="543"/>
    </location>
</feature>
<feature type="zinc finger region" description="C3H1-type" evidence="1">
    <location>
        <begin position="620"/>
        <end position="648"/>
    </location>
</feature>
<dbReference type="InterPro" id="IPR000571">
    <property type="entry name" value="Znf_CCCH"/>
</dbReference>
<feature type="compositionally biased region" description="Polar residues" evidence="2">
    <location>
        <begin position="65"/>
        <end position="75"/>
    </location>
</feature>
<feature type="region of interest" description="Disordered" evidence="2">
    <location>
        <begin position="663"/>
        <end position="749"/>
    </location>
</feature>
<dbReference type="GO" id="GO:0008270">
    <property type="term" value="F:zinc ion binding"/>
    <property type="evidence" value="ECO:0007669"/>
    <property type="project" value="UniProtKB-KW"/>
</dbReference>
<gene>
    <name evidence="4" type="ORF">PHYPSEUDO_014712</name>
</gene>
<keyword evidence="5" id="KW-1185">Reference proteome</keyword>
<name>A0A8T1W3A8_9STRA</name>
<feature type="compositionally biased region" description="Low complexity" evidence="2">
    <location>
        <begin position="797"/>
        <end position="807"/>
    </location>
</feature>
<feature type="region of interest" description="Disordered" evidence="2">
    <location>
        <begin position="762"/>
        <end position="813"/>
    </location>
</feature>
<feature type="compositionally biased region" description="Low complexity" evidence="2">
    <location>
        <begin position="471"/>
        <end position="505"/>
    </location>
</feature>
<feature type="compositionally biased region" description="Low complexity" evidence="2">
    <location>
        <begin position="725"/>
        <end position="742"/>
    </location>
</feature>
<dbReference type="PROSITE" id="PS50103">
    <property type="entry name" value="ZF_C3H1"/>
    <property type="match status" value="3"/>
</dbReference>
<feature type="domain" description="C3H1-type" evidence="3">
    <location>
        <begin position="515"/>
        <end position="543"/>
    </location>
</feature>
<dbReference type="InterPro" id="IPR045868">
    <property type="entry name" value="Znf_C3H13/40"/>
</dbReference>
<comment type="caution">
    <text evidence="4">The sequence shown here is derived from an EMBL/GenBank/DDBJ whole genome shotgun (WGS) entry which is preliminary data.</text>
</comment>
<evidence type="ECO:0000259" key="3">
    <source>
        <dbReference type="PROSITE" id="PS50103"/>
    </source>
</evidence>
<feature type="domain" description="C3H1-type" evidence="3">
    <location>
        <begin position="564"/>
        <end position="592"/>
    </location>
</feature>
<feature type="region of interest" description="Disordered" evidence="2">
    <location>
        <begin position="65"/>
        <end position="86"/>
    </location>
</feature>
<evidence type="ECO:0000256" key="1">
    <source>
        <dbReference type="PROSITE-ProRule" id="PRU00723"/>
    </source>
</evidence>
<dbReference type="PANTHER" id="PTHR38160:SF1">
    <property type="entry name" value="ZINC FINGER CCCH DOMAIN-CONTAINING PROTEIN 40"/>
    <property type="match status" value="1"/>
</dbReference>
<feature type="region of interest" description="Disordered" evidence="2">
    <location>
        <begin position="229"/>
        <end position="410"/>
    </location>
</feature>
<accession>A0A8T1W3A8</accession>
<feature type="zinc finger region" description="C3H1-type" evidence="1">
    <location>
        <begin position="564"/>
        <end position="592"/>
    </location>
</feature>
<dbReference type="FunFam" id="4.10.1000.10:FF:000043">
    <property type="entry name" value="tRNA methyltransferase 44 homolog"/>
    <property type="match status" value="1"/>
</dbReference>
<feature type="domain" description="C3H1-type" evidence="3">
    <location>
        <begin position="620"/>
        <end position="648"/>
    </location>
</feature>
<evidence type="ECO:0000313" key="5">
    <source>
        <dbReference type="Proteomes" id="UP000694044"/>
    </source>
</evidence>
<reference evidence="4" key="1">
    <citation type="submission" date="2021-02" db="EMBL/GenBank/DDBJ databases">
        <authorList>
            <person name="Palmer J.M."/>
        </authorList>
    </citation>
    <scope>NUCLEOTIDE SEQUENCE</scope>
    <source>
        <strain evidence="4">SCRP734</strain>
    </source>
</reference>